<feature type="compositionally biased region" description="Low complexity" evidence="1">
    <location>
        <begin position="11"/>
        <end position="25"/>
    </location>
</feature>
<dbReference type="RefSeq" id="WP_183591148.1">
    <property type="nucleotide sequence ID" value="NZ_JACHWR010000001.1"/>
</dbReference>
<keyword evidence="3" id="KW-1185">Reference proteome</keyword>
<proteinExistence type="predicted"/>
<comment type="caution">
    <text evidence="2">The sequence shown here is derived from an EMBL/GenBank/DDBJ whole genome shotgun (WGS) entry which is preliminary data.</text>
</comment>
<name>A0A7W4YZI8_9ACTN</name>
<evidence type="ECO:0000313" key="3">
    <source>
        <dbReference type="Proteomes" id="UP000589626"/>
    </source>
</evidence>
<protein>
    <submittedName>
        <fullName evidence="2">Uncharacterized protein</fullName>
    </submittedName>
</protein>
<evidence type="ECO:0000313" key="2">
    <source>
        <dbReference type="EMBL" id="MBB3041224.1"/>
    </source>
</evidence>
<dbReference type="EMBL" id="JACHWR010000001">
    <property type="protein sequence ID" value="MBB3041224.1"/>
    <property type="molecule type" value="Genomic_DNA"/>
</dbReference>
<dbReference type="Proteomes" id="UP000589626">
    <property type="component" value="Unassembled WGS sequence"/>
</dbReference>
<feature type="region of interest" description="Disordered" evidence="1">
    <location>
        <begin position="1"/>
        <end position="43"/>
    </location>
</feature>
<sequence>MNDHTDQALGDTTPDQPTPSSTMTPFGDPAGAPIQPERPAPDATVRQWTLEQILDTAKRPRRRAKICLRADLQAEYDQCIYELSGLIDAQGRVIVDDERPVGEQSARARASELADRMVALRREMAAFMWYPLFEGLDSDALQAFNSKHRPKPKSNGEGPDMTEYNTLLIAECSVEPRLSVDDVRALRKKLGAAAMGELSATANEVCAKGGVDFPQLPSGLARLQER</sequence>
<reference evidence="2 3" key="1">
    <citation type="submission" date="2020-08" db="EMBL/GenBank/DDBJ databases">
        <title>Sequencing the genomes of 1000 actinobacteria strains.</title>
        <authorList>
            <person name="Klenk H.-P."/>
        </authorList>
    </citation>
    <scope>NUCLEOTIDE SEQUENCE [LARGE SCALE GENOMIC DNA]</scope>
    <source>
        <strain evidence="2 3">DSM 105498</strain>
    </source>
</reference>
<evidence type="ECO:0000256" key="1">
    <source>
        <dbReference type="SAM" id="MobiDB-lite"/>
    </source>
</evidence>
<organism evidence="2 3">
    <name type="scientific">Nocardioides soli</name>
    <dbReference type="NCBI Taxonomy" id="1036020"/>
    <lineage>
        <taxon>Bacteria</taxon>
        <taxon>Bacillati</taxon>
        <taxon>Actinomycetota</taxon>
        <taxon>Actinomycetes</taxon>
        <taxon>Propionibacteriales</taxon>
        <taxon>Nocardioidaceae</taxon>
        <taxon>Nocardioides</taxon>
    </lineage>
</organism>
<gene>
    <name evidence="2" type="ORF">FHU40_001025</name>
</gene>
<accession>A0A7W4YZI8</accession>
<dbReference type="AlphaFoldDB" id="A0A7W4YZI8"/>